<protein>
    <submittedName>
        <fullName evidence="1">Nardilysin-like isoform x2 protein</fullName>
    </submittedName>
</protein>
<organism evidence="1 2">
    <name type="scientific">Lasius niger</name>
    <name type="common">Black garden ant</name>
    <dbReference type="NCBI Taxonomy" id="67767"/>
    <lineage>
        <taxon>Eukaryota</taxon>
        <taxon>Metazoa</taxon>
        <taxon>Ecdysozoa</taxon>
        <taxon>Arthropoda</taxon>
        <taxon>Hexapoda</taxon>
        <taxon>Insecta</taxon>
        <taxon>Pterygota</taxon>
        <taxon>Neoptera</taxon>
        <taxon>Endopterygota</taxon>
        <taxon>Hymenoptera</taxon>
        <taxon>Apocrita</taxon>
        <taxon>Aculeata</taxon>
        <taxon>Formicoidea</taxon>
        <taxon>Formicidae</taxon>
        <taxon>Formicinae</taxon>
        <taxon>Lasius</taxon>
        <taxon>Lasius</taxon>
    </lineage>
</organism>
<dbReference type="STRING" id="67767.A0A0J7JUJ5"/>
<keyword evidence="2" id="KW-1185">Reference proteome</keyword>
<dbReference type="InterPro" id="IPR011249">
    <property type="entry name" value="Metalloenz_LuxS/M16"/>
</dbReference>
<dbReference type="SUPFAM" id="SSF63411">
    <property type="entry name" value="LuxS/MPP-like metallohydrolase"/>
    <property type="match status" value="1"/>
</dbReference>
<dbReference type="Gene3D" id="3.30.830.10">
    <property type="entry name" value="Metalloenzyme, LuxS/M16 peptidase-like"/>
    <property type="match status" value="1"/>
</dbReference>
<dbReference type="EMBL" id="LBMM01032021">
    <property type="protein sequence ID" value="KMQ81754.1"/>
    <property type="molecule type" value="Genomic_DNA"/>
</dbReference>
<evidence type="ECO:0000313" key="2">
    <source>
        <dbReference type="Proteomes" id="UP000036403"/>
    </source>
</evidence>
<proteinExistence type="predicted"/>
<feature type="non-terminal residue" evidence="1">
    <location>
        <position position="94"/>
    </location>
</feature>
<sequence>MVDYPNLVTKELFEVMKDQELKRLYNSFTTPRDLISDVKYYILKLIHYTYVDMYTALCDINFETFQSFIKSFNDRLYIQCLVQGNMTQDDVLVN</sequence>
<dbReference type="Proteomes" id="UP000036403">
    <property type="component" value="Unassembled WGS sequence"/>
</dbReference>
<reference evidence="1 2" key="1">
    <citation type="submission" date="2015-04" db="EMBL/GenBank/DDBJ databases">
        <title>Lasius niger genome sequencing.</title>
        <authorList>
            <person name="Konorov E.A."/>
            <person name="Nikitin M.A."/>
            <person name="Kirill M.V."/>
            <person name="Chang P."/>
        </authorList>
    </citation>
    <scope>NUCLEOTIDE SEQUENCE [LARGE SCALE GENOMIC DNA]</scope>
    <source>
        <tissue evidence="1">Whole</tissue>
    </source>
</reference>
<accession>A0A0J7JUJ5</accession>
<dbReference type="GO" id="GO:0046872">
    <property type="term" value="F:metal ion binding"/>
    <property type="evidence" value="ECO:0007669"/>
    <property type="project" value="InterPro"/>
</dbReference>
<comment type="caution">
    <text evidence="1">The sequence shown here is derived from an EMBL/GenBank/DDBJ whole genome shotgun (WGS) entry which is preliminary data.</text>
</comment>
<dbReference type="OrthoDB" id="952271at2759"/>
<dbReference type="PaxDb" id="67767-A0A0J7JUJ5"/>
<gene>
    <name evidence="1" type="ORF">RF55_25317</name>
</gene>
<dbReference type="AlphaFoldDB" id="A0A0J7JUJ5"/>
<evidence type="ECO:0000313" key="1">
    <source>
        <dbReference type="EMBL" id="KMQ81754.1"/>
    </source>
</evidence>
<name>A0A0J7JUJ5_LASNI</name>